<proteinExistence type="predicted"/>
<keyword evidence="2" id="KW-1185">Reference proteome</keyword>
<protein>
    <submittedName>
        <fullName evidence="1">Uncharacterized protein</fullName>
    </submittedName>
</protein>
<accession>A0A1E3QM84</accession>
<dbReference type="AlphaFoldDB" id="A0A1E3QM84"/>
<evidence type="ECO:0000313" key="2">
    <source>
        <dbReference type="Proteomes" id="UP000094336"/>
    </source>
</evidence>
<dbReference type="GeneID" id="30147210"/>
<dbReference type="Proteomes" id="UP000094336">
    <property type="component" value="Unassembled WGS sequence"/>
</dbReference>
<dbReference type="EMBL" id="KV454434">
    <property type="protein sequence ID" value="ODQ78760.1"/>
    <property type="molecule type" value="Genomic_DNA"/>
</dbReference>
<organism evidence="1 2">
    <name type="scientific">Babjeviella inositovora NRRL Y-12698</name>
    <dbReference type="NCBI Taxonomy" id="984486"/>
    <lineage>
        <taxon>Eukaryota</taxon>
        <taxon>Fungi</taxon>
        <taxon>Dikarya</taxon>
        <taxon>Ascomycota</taxon>
        <taxon>Saccharomycotina</taxon>
        <taxon>Pichiomycetes</taxon>
        <taxon>Serinales incertae sedis</taxon>
        <taxon>Babjeviella</taxon>
    </lineage>
</organism>
<feature type="non-terminal residue" evidence="1">
    <location>
        <position position="86"/>
    </location>
</feature>
<dbReference type="RefSeq" id="XP_018984088.1">
    <property type="nucleotide sequence ID" value="XM_019129357.1"/>
</dbReference>
<sequence length="86" mass="10090">METPPAEISSRLPQVYNLFIAWVLDDVFCFVSHRCLTIDTTQKRSRYRVMFRSRPYRFWNQSAVGNRIFVGNWALSGLWTSDGQVV</sequence>
<name>A0A1E3QM84_9ASCO</name>
<gene>
    <name evidence="1" type="ORF">BABINDRAFT_162448</name>
</gene>
<reference evidence="2" key="1">
    <citation type="submission" date="2016-05" db="EMBL/GenBank/DDBJ databases">
        <title>Comparative genomics of biotechnologically important yeasts.</title>
        <authorList>
            <consortium name="DOE Joint Genome Institute"/>
            <person name="Riley R."/>
            <person name="Haridas S."/>
            <person name="Wolfe K.H."/>
            <person name="Lopes M.R."/>
            <person name="Hittinger C.T."/>
            <person name="Goker M."/>
            <person name="Salamov A."/>
            <person name="Wisecaver J."/>
            <person name="Long T.M."/>
            <person name="Aerts A.L."/>
            <person name="Barry K."/>
            <person name="Choi C."/>
            <person name="Clum A."/>
            <person name="Coughlan A.Y."/>
            <person name="Deshpande S."/>
            <person name="Douglass A.P."/>
            <person name="Hanson S.J."/>
            <person name="Klenk H.-P."/>
            <person name="Labutti K."/>
            <person name="Lapidus A."/>
            <person name="Lindquist E."/>
            <person name="Lipzen A."/>
            <person name="Meier-Kolthoff J.P."/>
            <person name="Ohm R.A."/>
            <person name="Otillar R.P."/>
            <person name="Pangilinan J."/>
            <person name="Peng Y."/>
            <person name="Rokas A."/>
            <person name="Rosa C.A."/>
            <person name="Scheuner C."/>
            <person name="Sibirny A.A."/>
            <person name="Slot J.C."/>
            <person name="Stielow J.B."/>
            <person name="Sun H."/>
            <person name="Kurtzman C.P."/>
            <person name="Blackwell M."/>
            <person name="Grigoriev I.V."/>
            <person name="Jeffries T.W."/>
        </authorList>
    </citation>
    <scope>NUCLEOTIDE SEQUENCE [LARGE SCALE GENOMIC DNA]</scope>
    <source>
        <strain evidence="2">NRRL Y-12698</strain>
    </source>
</reference>
<evidence type="ECO:0000313" key="1">
    <source>
        <dbReference type="EMBL" id="ODQ78760.1"/>
    </source>
</evidence>